<accession>A0A553BYQ3</accession>
<dbReference type="EMBL" id="VJZL01000001">
    <property type="protein sequence ID" value="TRX13451.1"/>
    <property type="molecule type" value="Genomic_DNA"/>
</dbReference>
<evidence type="ECO:0000313" key="2">
    <source>
        <dbReference type="Proteomes" id="UP000318669"/>
    </source>
</evidence>
<protein>
    <submittedName>
        <fullName evidence="1">DUF2490 domain-containing protein</fullName>
    </submittedName>
</protein>
<name>A0A553BYQ3_9FLAO</name>
<dbReference type="RefSeq" id="WP_144064404.1">
    <property type="nucleotide sequence ID" value="NZ_VJZL01000001.1"/>
</dbReference>
<reference evidence="1 2" key="1">
    <citation type="submission" date="2019-07" db="EMBL/GenBank/DDBJ databases">
        <title>Novel species of Flavobacterium.</title>
        <authorList>
            <person name="Liu Q."/>
            <person name="Xin Y.-H."/>
        </authorList>
    </citation>
    <scope>NUCLEOTIDE SEQUENCE [LARGE SCALE GENOMIC DNA]</scope>
    <source>
        <strain evidence="1 2">GSR22</strain>
    </source>
</reference>
<gene>
    <name evidence="1" type="ORF">FNW11_00890</name>
</gene>
<dbReference type="AlphaFoldDB" id="A0A553BYQ3"/>
<sequence>MNIIKKAKIDCLKTNYNKELMTTGKYLIFILTLFLHNYTFSQEQRITDNNSIGWLAYTGTFKISPKIALHTEYQWRRVEGLKNPQQSLLRTGVNYALRKDVSLNAGYAFAETDPYGDYPNANAFSEHRIFEQIVLKNPIGKVDVSHRFTLEQRFIEKFLIQNGETNTDWVFLNRMRYRLRTEIPIYKNSWSIILLDEVFVGFGKNVGVNVFDQNRLAALVGYKVNKNIKIEAGYLSQILQQGKRVNDKSVFQYNSGFMLTTHLSFDAVK</sequence>
<organism evidence="1 2">
    <name type="scientific">Flavobacterium gawalongense</name>
    <dbReference type="NCBI Taxonomy" id="2594432"/>
    <lineage>
        <taxon>Bacteria</taxon>
        <taxon>Pseudomonadati</taxon>
        <taxon>Bacteroidota</taxon>
        <taxon>Flavobacteriia</taxon>
        <taxon>Flavobacteriales</taxon>
        <taxon>Flavobacteriaceae</taxon>
        <taxon>Flavobacterium</taxon>
    </lineage>
</organism>
<dbReference type="InterPro" id="IPR019619">
    <property type="entry name" value="DUF2490"/>
</dbReference>
<evidence type="ECO:0000313" key="1">
    <source>
        <dbReference type="EMBL" id="TRX13451.1"/>
    </source>
</evidence>
<dbReference type="Pfam" id="PF10677">
    <property type="entry name" value="DUF2490"/>
    <property type="match status" value="1"/>
</dbReference>
<comment type="caution">
    <text evidence="1">The sequence shown here is derived from an EMBL/GenBank/DDBJ whole genome shotgun (WGS) entry which is preliminary data.</text>
</comment>
<dbReference type="OrthoDB" id="1118734at2"/>
<dbReference type="Proteomes" id="UP000318669">
    <property type="component" value="Unassembled WGS sequence"/>
</dbReference>
<proteinExistence type="predicted"/>